<evidence type="ECO:0000313" key="4">
    <source>
        <dbReference type="Proteomes" id="UP000280960"/>
    </source>
</evidence>
<dbReference type="AlphaFoldDB" id="A0A3G2R1E0"/>
<dbReference type="SMART" id="SM01208">
    <property type="entry name" value="G5"/>
    <property type="match status" value="1"/>
</dbReference>
<dbReference type="EMBL" id="CP033169">
    <property type="protein sequence ID" value="AYO29262.1"/>
    <property type="molecule type" value="Genomic_DNA"/>
</dbReference>
<dbReference type="Proteomes" id="UP000280960">
    <property type="component" value="Chromosome"/>
</dbReference>
<dbReference type="Pfam" id="PF06725">
    <property type="entry name" value="3D"/>
    <property type="match status" value="1"/>
</dbReference>
<dbReference type="Gene3D" id="2.40.40.10">
    <property type="entry name" value="RlpA-like domain"/>
    <property type="match status" value="1"/>
</dbReference>
<dbReference type="PROSITE" id="PS51109">
    <property type="entry name" value="G5"/>
    <property type="match status" value="1"/>
</dbReference>
<evidence type="ECO:0000256" key="1">
    <source>
        <dbReference type="ARBA" id="ARBA00022729"/>
    </source>
</evidence>
<keyword evidence="4" id="KW-1185">Reference proteome</keyword>
<dbReference type="CDD" id="cd22786">
    <property type="entry name" value="DPBB_YuiC-like"/>
    <property type="match status" value="1"/>
</dbReference>
<keyword evidence="1" id="KW-0732">Signal</keyword>
<dbReference type="PANTHER" id="PTHR39160">
    <property type="entry name" value="CELL WALL-BINDING PROTEIN YOCH"/>
    <property type="match status" value="1"/>
</dbReference>
<dbReference type="InterPro" id="IPR007137">
    <property type="entry name" value="DUF348"/>
</dbReference>
<dbReference type="GO" id="GO:0009254">
    <property type="term" value="P:peptidoglycan turnover"/>
    <property type="evidence" value="ECO:0007669"/>
    <property type="project" value="InterPro"/>
</dbReference>
<feature type="domain" description="G5" evidence="2">
    <location>
        <begin position="75"/>
        <end position="155"/>
    </location>
</feature>
<dbReference type="PANTHER" id="PTHR39160:SF4">
    <property type="entry name" value="RESUSCITATION-PROMOTING FACTOR RPFB"/>
    <property type="match status" value="1"/>
</dbReference>
<dbReference type="GO" id="GO:0019867">
    <property type="term" value="C:outer membrane"/>
    <property type="evidence" value="ECO:0007669"/>
    <property type="project" value="InterPro"/>
</dbReference>
<proteinExistence type="predicted"/>
<accession>A0A3G2R1E0</accession>
<dbReference type="InterPro" id="IPR010611">
    <property type="entry name" value="3D_dom"/>
</dbReference>
<dbReference type="Pfam" id="PF07501">
    <property type="entry name" value="G5"/>
    <property type="match status" value="1"/>
</dbReference>
<dbReference type="Pfam" id="PF03990">
    <property type="entry name" value="DUF348"/>
    <property type="match status" value="1"/>
</dbReference>
<dbReference type="GO" id="GO:0004553">
    <property type="term" value="F:hydrolase activity, hydrolyzing O-glycosyl compounds"/>
    <property type="evidence" value="ECO:0007669"/>
    <property type="project" value="InterPro"/>
</dbReference>
<dbReference type="Gene3D" id="2.20.230.10">
    <property type="entry name" value="Resuscitation-promoting factor rpfb"/>
    <property type="match status" value="1"/>
</dbReference>
<name>A0A3G2R1E0_9FIRM</name>
<dbReference type="InterPro" id="IPR011098">
    <property type="entry name" value="G5_dom"/>
</dbReference>
<sequence length="266" mass="29402">MVEPEVSTALKDELVIRITRAISVRVTADGKTVDMLTTKRTVKDVLAQAGIAVSPLDKVIPAGENHLSSGDEIKIIRVTEGFEKQKVKIPYRIIKKENNAMEKGLSRVLSKGKDGLKEVTYKVTFEDGREVERQATEEKIITPVQNETVEFGTITTVATARGEVRFKKAFRMLATAYCACKKCTNKEPGHPQYGITYSGIPVRPGIVAVDPRVIPLGSRLYVEGYGFALAADIGGAIKGNRIDLYYPTHGETERYGARRIKVYLLE</sequence>
<dbReference type="SUPFAM" id="SSF50685">
    <property type="entry name" value="Barwin-like endoglucanases"/>
    <property type="match status" value="1"/>
</dbReference>
<dbReference type="KEGG" id="bacg:D2962_00385"/>
<evidence type="ECO:0000313" key="3">
    <source>
        <dbReference type="EMBL" id="AYO29262.1"/>
    </source>
</evidence>
<gene>
    <name evidence="3" type="ORF">D2962_00385</name>
</gene>
<dbReference type="InterPro" id="IPR036908">
    <property type="entry name" value="RlpA-like_sf"/>
</dbReference>
<protein>
    <submittedName>
        <fullName evidence="3">DUF348 domain-containing protein</fullName>
    </submittedName>
</protein>
<evidence type="ECO:0000259" key="2">
    <source>
        <dbReference type="PROSITE" id="PS51109"/>
    </source>
</evidence>
<reference evidence="3 4" key="1">
    <citation type="submission" date="2018-10" db="EMBL/GenBank/DDBJ databases">
        <authorList>
            <person name="Zhang X."/>
        </authorList>
    </citation>
    <scope>NUCLEOTIDE SEQUENCE [LARGE SCALE GENOMIC DNA]</scope>
    <source>
        <strain evidence="3 4">SK-G1</strain>
    </source>
</reference>
<dbReference type="InterPro" id="IPR051933">
    <property type="entry name" value="Resuscitation_pf_RpfB"/>
</dbReference>
<organism evidence="3 4">
    <name type="scientific">Biomaibacter acetigenes</name>
    <dbReference type="NCBI Taxonomy" id="2316383"/>
    <lineage>
        <taxon>Bacteria</taxon>
        <taxon>Bacillati</taxon>
        <taxon>Bacillota</taxon>
        <taxon>Clostridia</taxon>
        <taxon>Thermosediminibacterales</taxon>
        <taxon>Tepidanaerobacteraceae</taxon>
        <taxon>Biomaibacter</taxon>
    </lineage>
</organism>